<gene>
    <name evidence="11" type="ORF">cand_016070</name>
</gene>
<dbReference type="InterPro" id="IPR042296">
    <property type="entry name" value="tRNA_met_Trm1_C"/>
</dbReference>
<evidence type="ECO:0000256" key="3">
    <source>
        <dbReference type="ARBA" id="ARBA00022679"/>
    </source>
</evidence>
<keyword evidence="12" id="KW-1185">Reference proteome</keyword>
<dbReference type="FunFam" id="3.30.56.70:FF:000001">
    <property type="entry name" value="tRNA (guanine(26)-N(2))-dimethyltransferase"/>
    <property type="match status" value="1"/>
</dbReference>
<dbReference type="SUPFAM" id="SSF53335">
    <property type="entry name" value="S-adenosyl-L-methionine-dependent methyltransferases"/>
    <property type="match status" value="1"/>
</dbReference>
<keyword evidence="6 9" id="KW-0694">RNA-binding</keyword>
<dbReference type="Gene3D" id="3.30.56.70">
    <property type="entry name" value="N2,N2-dimethylguanosine tRNA methyltransferase, C-terminal domain"/>
    <property type="match status" value="1"/>
</dbReference>
<dbReference type="GO" id="GO:0000049">
    <property type="term" value="F:tRNA binding"/>
    <property type="evidence" value="ECO:0007669"/>
    <property type="project" value="UniProtKB-UniRule"/>
</dbReference>
<evidence type="ECO:0000313" key="12">
    <source>
        <dbReference type="Proteomes" id="UP000186804"/>
    </source>
</evidence>
<dbReference type="Pfam" id="PF02005">
    <property type="entry name" value="TRM"/>
    <property type="match status" value="2"/>
</dbReference>
<dbReference type="PANTHER" id="PTHR10631:SF3">
    <property type="entry name" value="TRNA (GUANINE(26)-N(2))-DIMETHYLTRANSFERASE"/>
    <property type="match status" value="1"/>
</dbReference>
<dbReference type="GeneID" id="92365792"/>
<dbReference type="EC" id="2.1.1.216" evidence="7 9"/>
<dbReference type="GO" id="GO:0160104">
    <property type="term" value="F:tRNA (guanine(26)-N2)-dimethyltransferase activity"/>
    <property type="evidence" value="ECO:0007669"/>
    <property type="project" value="UniProtKB-UniRule"/>
</dbReference>
<feature type="region of interest" description="Disordered" evidence="10">
    <location>
        <begin position="574"/>
        <end position="600"/>
    </location>
</feature>
<dbReference type="InterPro" id="IPR029063">
    <property type="entry name" value="SAM-dependent_MTases_sf"/>
</dbReference>
<protein>
    <recommendedName>
        <fullName evidence="7 9">tRNA (guanine(26)-N(2))-dimethyltransferase</fullName>
        <ecNumber evidence="7 9">2.1.1.216</ecNumber>
    </recommendedName>
</protein>
<feature type="compositionally biased region" description="Basic residues" evidence="10">
    <location>
        <begin position="590"/>
        <end position="600"/>
    </location>
</feature>
<dbReference type="AlphaFoldDB" id="A0A1J4MTU5"/>
<evidence type="ECO:0000256" key="5">
    <source>
        <dbReference type="ARBA" id="ARBA00022694"/>
    </source>
</evidence>
<dbReference type="VEuPathDB" id="CryptoDB:cand_016070"/>
<keyword evidence="4 9" id="KW-0949">S-adenosyl-L-methionine</keyword>
<dbReference type="PANTHER" id="PTHR10631">
    <property type="entry name" value="N 2 ,N 2 -DIMETHYLGUANOSINE TRNA METHYLTRANSFERASE"/>
    <property type="match status" value="1"/>
</dbReference>
<evidence type="ECO:0000256" key="2">
    <source>
        <dbReference type="ARBA" id="ARBA00022603"/>
    </source>
</evidence>
<evidence type="ECO:0000256" key="8">
    <source>
        <dbReference type="ARBA" id="ARBA00051897"/>
    </source>
</evidence>
<keyword evidence="3 9" id="KW-0808">Transferase</keyword>
<reference evidence="11 12" key="1">
    <citation type="submission" date="2016-10" db="EMBL/GenBank/DDBJ databases">
        <title>Reductive evolution of mitochondrial metabolism and differential evolution of invasion-related proteins in Cryptosporidium.</title>
        <authorList>
            <person name="Liu S."/>
            <person name="Roellig D.M."/>
            <person name="Guo Y."/>
            <person name="Li N."/>
            <person name="Frace M.A."/>
            <person name="Tang K."/>
            <person name="Zhang L."/>
            <person name="Feng Y."/>
            <person name="Xiao L."/>
        </authorList>
    </citation>
    <scope>NUCLEOTIDE SEQUENCE [LARGE SCALE GENOMIC DNA]</scope>
    <source>
        <strain evidence="11">30847</strain>
    </source>
</reference>
<dbReference type="GO" id="GO:0002940">
    <property type="term" value="P:tRNA N2-guanine methylation"/>
    <property type="evidence" value="ECO:0007669"/>
    <property type="project" value="TreeGrafter"/>
</dbReference>
<feature type="region of interest" description="Disordered" evidence="10">
    <location>
        <begin position="342"/>
        <end position="367"/>
    </location>
</feature>
<evidence type="ECO:0000256" key="7">
    <source>
        <dbReference type="ARBA" id="ARBA00039099"/>
    </source>
</evidence>
<keyword evidence="5 9" id="KW-0819">tRNA processing</keyword>
<evidence type="ECO:0000256" key="1">
    <source>
        <dbReference type="ARBA" id="ARBA00022555"/>
    </source>
</evidence>
<dbReference type="Gene3D" id="3.40.50.150">
    <property type="entry name" value="Vaccinia Virus protein VP39"/>
    <property type="match status" value="1"/>
</dbReference>
<keyword evidence="1 9" id="KW-0820">tRNA-binding</keyword>
<dbReference type="EMBL" id="LRBS01000033">
    <property type="protein sequence ID" value="OII77600.1"/>
    <property type="molecule type" value="Genomic_DNA"/>
</dbReference>
<evidence type="ECO:0000313" key="11">
    <source>
        <dbReference type="EMBL" id="OII77600.1"/>
    </source>
</evidence>
<organism evidence="11 12">
    <name type="scientific">Cryptosporidium andersoni</name>
    <dbReference type="NCBI Taxonomy" id="117008"/>
    <lineage>
        <taxon>Eukaryota</taxon>
        <taxon>Sar</taxon>
        <taxon>Alveolata</taxon>
        <taxon>Apicomplexa</taxon>
        <taxon>Conoidasida</taxon>
        <taxon>Coccidia</taxon>
        <taxon>Eucoccidiorida</taxon>
        <taxon>Eimeriorina</taxon>
        <taxon>Cryptosporidiidae</taxon>
        <taxon>Cryptosporidium</taxon>
    </lineage>
</organism>
<accession>A0A1J4MTU5</accession>
<dbReference type="OrthoDB" id="6349953at2759"/>
<name>A0A1J4MTU5_9CRYT</name>
<comment type="catalytic activity">
    <reaction evidence="8 9">
        <text>guanosine(26) in tRNA + 2 S-adenosyl-L-methionine = N(2)-dimethylguanosine(26) in tRNA + 2 S-adenosyl-L-homocysteine + 2 H(+)</text>
        <dbReference type="Rhea" id="RHEA:43140"/>
        <dbReference type="Rhea" id="RHEA-COMP:10359"/>
        <dbReference type="Rhea" id="RHEA-COMP:10360"/>
        <dbReference type="ChEBI" id="CHEBI:15378"/>
        <dbReference type="ChEBI" id="CHEBI:57856"/>
        <dbReference type="ChEBI" id="CHEBI:59789"/>
        <dbReference type="ChEBI" id="CHEBI:74269"/>
        <dbReference type="ChEBI" id="CHEBI:74513"/>
        <dbReference type="EC" id="2.1.1.216"/>
    </reaction>
</comment>
<dbReference type="Proteomes" id="UP000186804">
    <property type="component" value="Unassembled WGS sequence"/>
</dbReference>
<dbReference type="InterPro" id="IPR002905">
    <property type="entry name" value="Trm1"/>
</dbReference>
<evidence type="ECO:0000256" key="4">
    <source>
        <dbReference type="ARBA" id="ARBA00022691"/>
    </source>
</evidence>
<evidence type="ECO:0000256" key="6">
    <source>
        <dbReference type="ARBA" id="ARBA00022884"/>
    </source>
</evidence>
<dbReference type="PROSITE" id="PS51626">
    <property type="entry name" value="SAM_MT_TRM1"/>
    <property type="match status" value="1"/>
</dbReference>
<evidence type="ECO:0000256" key="10">
    <source>
        <dbReference type="SAM" id="MobiDB-lite"/>
    </source>
</evidence>
<dbReference type="GO" id="GO:0005634">
    <property type="term" value="C:nucleus"/>
    <property type="evidence" value="ECO:0007669"/>
    <property type="project" value="TreeGrafter"/>
</dbReference>
<comment type="similarity">
    <text evidence="9">Belongs to the class I-like SAM-binding methyltransferase superfamily. Trm1 family.</text>
</comment>
<evidence type="ECO:0000256" key="9">
    <source>
        <dbReference type="PROSITE-ProRule" id="PRU00958"/>
    </source>
</evidence>
<dbReference type="RefSeq" id="XP_067069446.1">
    <property type="nucleotide sequence ID" value="XM_067211842.1"/>
</dbReference>
<sequence>MNVEQSKLAEPKCSDYICEGKVKIYALNDEVFYNSAQIFNRDLSLIVIKAFSIKRNQDRIKQLSEKKTDTSGNLNKSLRIESHTIKDEDLTKKVESQEKLTIIEPLGASGLRSLRYIIELADEVDFVVCGDHDPIAIKQMEKNARLNGIDTNKLVCICADATRLLSLGNPKFIREFTSMTNKSIILGNSSWHSNLLNNILKPNLTLKYSVVDIDPYGTCSPFIESAISACENGGMVCFTSTDMPILCGNMPEVTFYRYGGNALKSSYMHEMSLRLLLNAIMSCAAKCQKGVIPLISCSVDFYVRIFVQIVHSPIICKQLAQKTSIVLQCTNCPSFHVIPFGKSQPKKKRRHNISIDGGNNEEPKDEISISPNVSNQLKYKPNNLKVPASSTINSTPILEENLLCCECGSGYYVIGGPFYSGPLFDPDFLNKLLIICSDIEEKKVSSLQNITMLKKIKGLLLSMKDELSDNPLHYHIPSMCTFLNLEMMKPSLFHSALRHLGYRSSHFHRDPLSLKTNAPNQVVMDILRTWALEHPPKNSQHHKFLQKPISTLNIKFEIHPCILLASKVGPRWLPNPEDNWGPKSRPGNNSKKKKVKHNIL</sequence>
<keyword evidence="2 9" id="KW-0489">Methyltransferase</keyword>
<comment type="caution">
    <text evidence="11">The sequence shown here is derived from an EMBL/GenBank/DDBJ whole genome shotgun (WGS) entry which is preliminary data.</text>
</comment>
<proteinExistence type="inferred from homology"/>